<keyword evidence="2" id="KW-0597">Phosphoprotein</keyword>
<dbReference type="InterPro" id="IPR036890">
    <property type="entry name" value="HATPase_C_sf"/>
</dbReference>
<dbReference type="STRING" id="168384.SAMN05660368_01276"/>
<keyword evidence="9" id="KW-1185">Reference proteome</keyword>
<feature type="transmembrane region" description="Helical" evidence="6">
    <location>
        <begin position="289"/>
        <end position="308"/>
    </location>
</feature>
<evidence type="ECO:0000256" key="6">
    <source>
        <dbReference type="SAM" id="Phobius"/>
    </source>
</evidence>
<dbReference type="Pfam" id="PF02518">
    <property type="entry name" value="HATPase_c"/>
    <property type="match status" value="1"/>
</dbReference>
<evidence type="ECO:0000256" key="2">
    <source>
        <dbReference type="ARBA" id="ARBA00022553"/>
    </source>
</evidence>
<reference evidence="8" key="1">
    <citation type="submission" date="2009-07" db="EMBL/GenBank/DDBJ databases">
        <authorList>
            <person name="Weinstock G."/>
            <person name="Sodergren E."/>
            <person name="Clifton S."/>
            <person name="Fulton L."/>
            <person name="Fulton B."/>
            <person name="Courtney L."/>
            <person name="Fronick C."/>
            <person name="Harrison M."/>
            <person name="Strong C."/>
            <person name="Farmer C."/>
            <person name="Delahaunty K."/>
            <person name="Markovic C."/>
            <person name="Hall O."/>
            <person name="Minx P."/>
            <person name="Tomlinson C."/>
            <person name="Mitreva M."/>
            <person name="Nelson J."/>
            <person name="Hou S."/>
            <person name="Wollam A."/>
            <person name="Pepin K.H."/>
            <person name="Johnson M."/>
            <person name="Bhonagiri V."/>
            <person name="Nash W.E."/>
            <person name="Warren W."/>
            <person name="Chinwalla A."/>
            <person name="Mardis E.R."/>
            <person name="Wilson R.K."/>
        </authorList>
    </citation>
    <scope>NUCLEOTIDE SEQUENCE [LARGE SCALE GENOMIC DNA]</scope>
    <source>
        <strain evidence="8">DSM 14469</strain>
    </source>
</reference>
<protein>
    <submittedName>
        <fullName evidence="8">ATPase/histidine kinase/DNA gyrase B/HSP90 domain protein</fullName>
    </submittedName>
</protein>
<dbReference type="SMART" id="SM00304">
    <property type="entry name" value="HAMP"/>
    <property type="match status" value="1"/>
</dbReference>
<dbReference type="InterPro" id="IPR003594">
    <property type="entry name" value="HATPase_dom"/>
</dbReference>
<dbReference type="Pfam" id="PF06580">
    <property type="entry name" value="His_kinase"/>
    <property type="match status" value="1"/>
</dbReference>
<evidence type="ECO:0000256" key="5">
    <source>
        <dbReference type="SAM" id="MobiDB-lite"/>
    </source>
</evidence>
<dbReference type="GO" id="GO:0016020">
    <property type="term" value="C:membrane"/>
    <property type="evidence" value="ECO:0007669"/>
    <property type="project" value="UniProtKB-SubCell"/>
</dbReference>
<dbReference type="InterPro" id="IPR010559">
    <property type="entry name" value="Sig_transdc_His_kin_internal"/>
</dbReference>
<dbReference type="PANTHER" id="PTHR34220">
    <property type="entry name" value="SENSOR HISTIDINE KINASE YPDA"/>
    <property type="match status" value="1"/>
</dbReference>
<evidence type="ECO:0000256" key="4">
    <source>
        <dbReference type="ARBA" id="ARBA00022777"/>
    </source>
</evidence>
<dbReference type="InterPro" id="IPR003660">
    <property type="entry name" value="HAMP_dom"/>
</dbReference>
<dbReference type="OrthoDB" id="9809348at2"/>
<keyword evidence="3" id="KW-0808">Transferase</keyword>
<evidence type="ECO:0000313" key="8">
    <source>
        <dbReference type="EMBL" id="EET62128.1"/>
    </source>
</evidence>
<dbReference type="CDD" id="cd06225">
    <property type="entry name" value="HAMP"/>
    <property type="match status" value="1"/>
</dbReference>
<comment type="caution">
    <text evidence="8">The sequence shown here is derived from an EMBL/GenBank/DDBJ whole genome shotgun (WGS) entry which is preliminary data.</text>
</comment>
<dbReference type="Gene3D" id="3.30.565.10">
    <property type="entry name" value="Histidine kinase-like ATPase, C-terminal domain"/>
    <property type="match status" value="1"/>
</dbReference>
<dbReference type="SUPFAM" id="SSF158472">
    <property type="entry name" value="HAMP domain-like"/>
    <property type="match status" value="1"/>
</dbReference>
<dbReference type="PANTHER" id="PTHR34220:SF7">
    <property type="entry name" value="SENSOR HISTIDINE KINASE YPDA"/>
    <property type="match status" value="1"/>
</dbReference>
<dbReference type="InterPro" id="IPR050640">
    <property type="entry name" value="Bact_2-comp_sensor_kinase"/>
</dbReference>
<evidence type="ECO:0000256" key="3">
    <source>
        <dbReference type="ARBA" id="ARBA00022679"/>
    </source>
</evidence>
<dbReference type="PROSITE" id="PS50885">
    <property type="entry name" value="HAMP"/>
    <property type="match status" value="1"/>
</dbReference>
<evidence type="ECO:0000256" key="1">
    <source>
        <dbReference type="ARBA" id="ARBA00004370"/>
    </source>
</evidence>
<keyword evidence="6" id="KW-0472">Membrane</keyword>
<keyword evidence="4 8" id="KW-0418">Kinase</keyword>
<dbReference type="EMBL" id="ACCL02000003">
    <property type="protein sequence ID" value="EET62128.1"/>
    <property type="molecule type" value="Genomic_DNA"/>
</dbReference>
<keyword evidence="6" id="KW-0812">Transmembrane</keyword>
<dbReference type="RefSeq" id="WP_006860589.1">
    <property type="nucleotide sequence ID" value="NZ_ACCL02000003.1"/>
</dbReference>
<dbReference type="eggNOG" id="COG2972">
    <property type="taxonomic scope" value="Bacteria"/>
</dbReference>
<keyword evidence="6" id="KW-1133">Transmembrane helix</keyword>
<name>C6LAZ7_9FIRM</name>
<accession>C6LAZ7</accession>
<evidence type="ECO:0000313" key="9">
    <source>
        <dbReference type="Proteomes" id="UP000005561"/>
    </source>
</evidence>
<evidence type="ECO:0000259" key="7">
    <source>
        <dbReference type="PROSITE" id="PS50885"/>
    </source>
</evidence>
<gene>
    <name evidence="8" type="ORF">BRYFOR_05792</name>
</gene>
<dbReference type="Gene3D" id="6.10.340.10">
    <property type="match status" value="1"/>
</dbReference>
<dbReference type="Proteomes" id="UP000005561">
    <property type="component" value="Unassembled WGS sequence"/>
</dbReference>
<dbReference type="AlphaFoldDB" id="C6LAZ7"/>
<dbReference type="GO" id="GO:0000155">
    <property type="term" value="F:phosphorelay sensor kinase activity"/>
    <property type="evidence" value="ECO:0007669"/>
    <property type="project" value="InterPro"/>
</dbReference>
<comment type="subcellular location">
    <subcellularLocation>
        <location evidence="1">Membrane</location>
    </subcellularLocation>
</comment>
<dbReference type="SUPFAM" id="SSF55874">
    <property type="entry name" value="ATPase domain of HSP90 chaperone/DNA topoisomerase II/histidine kinase"/>
    <property type="match status" value="1"/>
</dbReference>
<sequence>MKRLVHKWTFAKRMKAFFLASIVLVSLLVLLLTTWISANNLRVNTEKLVQNQLELLATSYNGSLEQYKNTCRAILMNDSVQDFLEGDSDRVVQVENQQSAREMLTQIYNSNDNINFIALLKEDSGEYLYRGSGVSYADFEDSWEKDWQESQPGSGAMRLSYSNNYFKGSQYTVSVYYPAYSNQIVGKSYGILCINFQNIFLESLSVKKQISDTEYSELMLVDTEGNVISGQEMEEEQEISGIAAYLDGTNGSFQKDGKLVSYYKIGSWNYYLLSVTPLNKLYHTSMRTIWVVSLLLILVIFGLSAIAGRQFSRIYAPLDDIVREMARVSEGKMDVRINAEPLGKDFEPMADGFNTMMDKLEASMEEIRVKQEQLSQTRLNALQSQIQPHFLYNTLDCIHWQAVADGNREISTLVKALASYYRICLSKGKNIIPLSEELQHIEYYVLIQNMRYDNRLHLDINVDEKYRQVLLPKLTLQPLVENAVEHGIERREGVNGNIFIWVEECGNGDIVLRVANSGNGMTEARVAQMNEYLAANAADFGYGVRNVNKRIQLLFGQEYGLHYEVNAWQGVTAAITLPAEKDSGLSDGDSDAGKEAGSFGGVNV</sequence>
<organism evidence="8 9">
    <name type="scientific">Marvinbryantia formatexigens DSM 14469</name>
    <dbReference type="NCBI Taxonomy" id="478749"/>
    <lineage>
        <taxon>Bacteria</taxon>
        <taxon>Bacillati</taxon>
        <taxon>Bacillota</taxon>
        <taxon>Clostridia</taxon>
        <taxon>Lachnospirales</taxon>
        <taxon>Lachnospiraceae</taxon>
        <taxon>Marvinbryantia</taxon>
    </lineage>
</organism>
<feature type="domain" description="HAMP" evidence="7">
    <location>
        <begin position="312"/>
        <end position="365"/>
    </location>
</feature>
<proteinExistence type="predicted"/>
<feature type="region of interest" description="Disordered" evidence="5">
    <location>
        <begin position="582"/>
        <end position="604"/>
    </location>
</feature>